<dbReference type="PANTHER" id="PTHR46033:SF8">
    <property type="entry name" value="PROTEIN MAINTENANCE OF MERISTEMS-LIKE"/>
    <property type="match status" value="1"/>
</dbReference>
<reference evidence="2 3" key="1">
    <citation type="journal article" date="2021" name="Plant Biotechnol. J.">
        <title>Multi-omics assisted identification of the key and species-specific regulatory components of drought-tolerant mechanisms in Gossypium stocksii.</title>
        <authorList>
            <person name="Yu D."/>
            <person name="Ke L."/>
            <person name="Zhang D."/>
            <person name="Wu Y."/>
            <person name="Sun Y."/>
            <person name="Mei J."/>
            <person name="Sun J."/>
            <person name="Sun Y."/>
        </authorList>
    </citation>
    <scope>NUCLEOTIDE SEQUENCE [LARGE SCALE GENOMIC DNA]</scope>
    <source>
        <strain evidence="3">cv. E1</strain>
        <tissue evidence="2">Leaf</tissue>
    </source>
</reference>
<dbReference type="AlphaFoldDB" id="A0A9D3UGK7"/>
<proteinExistence type="predicted"/>
<dbReference type="InterPro" id="IPR044824">
    <property type="entry name" value="MAIN-like"/>
</dbReference>
<organism evidence="2 3">
    <name type="scientific">Gossypium stocksii</name>
    <dbReference type="NCBI Taxonomy" id="47602"/>
    <lineage>
        <taxon>Eukaryota</taxon>
        <taxon>Viridiplantae</taxon>
        <taxon>Streptophyta</taxon>
        <taxon>Embryophyta</taxon>
        <taxon>Tracheophyta</taxon>
        <taxon>Spermatophyta</taxon>
        <taxon>Magnoliopsida</taxon>
        <taxon>eudicotyledons</taxon>
        <taxon>Gunneridae</taxon>
        <taxon>Pentapetalae</taxon>
        <taxon>rosids</taxon>
        <taxon>malvids</taxon>
        <taxon>Malvales</taxon>
        <taxon>Malvaceae</taxon>
        <taxon>Malvoideae</taxon>
        <taxon>Gossypium</taxon>
    </lineage>
</organism>
<name>A0A9D3UGK7_9ROSI</name>
<dbReference type="Proteomes" id="UP000828251">
    <property type="component" value="Unassembled WGS sequence"/>
</dbReference>
<evidence type="ECO:0000313" key="2">
    <source>
        <dbReference type="EMBL" id="KAH1040115.1"/>
    </source>
</evidence>
<protein>
    <recommendedName>
        <fullName evidence="1">Aminotransferase-like plant mobile domain-containing protein</fullName>
    </recommendedName>
</protein>
<feature type="domain" description="Aminotransferase-like plant mobile" evidence="1">
    <location>
        <begin position="53"/>
        <end position="148"/>
    </location>
</feature>
<comment type="caution">
    <text evidence="2">The sequence shown here is derived from an EMBL/GenBank/DDBJ whole genome shotgun (WGS) entry which is preliminary data.</text>
</comment>
<dbReference type="InterPro" id="IPR019557">
    <property type="entry name" value="AminoTfrase-like_pln_mobile"/>
</dbReference>
<dbReference type="Pfam" id="PF10536">
    <property type="entry name" value="PMD"/>
    <property type="match status" value="1"/>
</dbReference>
<accession>A0A9D3UGK7</accession>
<dbReference type="OrthoDB" id="1938336at2759"/>
<keyword evidence="3" id="KW-1185">Reference proteome</keyword>
<dbReference type="EMBL" id="JAIQCV010000012">
    <property type="protein sequence ID" value="KAH1040115.1"/>
    <property type="molecule type" value="Genomic_DNA"/>
</dbReference>
<dbReference type="GO" id="GO:0010073">
    <property type="term" value="P:meristem maintenance"/>
    <property type="evidence" value="ECO:0007669"/>
    <property type="project" value="InterPro"/>
</dbReference>
<evidence type="ECO:0000313" key="3">
    <source>
        <dbReference type="Proteomes" id="UP000828251"/>
    </source>
</evidence>
<dbReference type="PANTHER" id="PTHR46033">
    <property type="entry name" value="PROTEIN MAIN-LIKE 2"/>
    <property type="match status" value="1"/>
</dbReference>
<sequence length="156" mass="17390">MGSLIKNDDHISSTVNNMYQGQYRALRGQVKGLGYPLDERLMPYLELVQFRLAALIQTFDLQYDLISALVKHWCPETHTFHLPCGECTVTMEDVVLQLGLRIDGSAVTSVSTIPEPAALCYSLPGVSPNNAESKFTGLRFSWLKANFKHLSINATE</sequence>
<gene>
    <name evidence="2" type="ORF">J1N35_041858</name>
</gene>
<evidence type="ECO:0000259" key="1">
    <source>
        <dbReference type="Pfam" id="PF10536"/>
    </source>
</evidence>